<dbReference type="STRING" id="378806.STAUR_2213"/>
<reference evidence="1 2" key="1">
    <citation type="journal article" date="2011" name="Mol. Biol. Evol.">
        <title>Comparative genomic analysis of fruiting body formation in Myxococcales.</title>
        <authorList>
            <person name="Huntley S."/>
            <person name="Hamann N."/>
            <person name="Wegener-Feldbrugge S."/>
            <person name="Treuner-Lange A."/>
            <person name="Kube M."/>
            <person name="Reinhardt R."/>
            <person name="Klages S."/>
            <person name="Muller R."/>
            <person name="Ronning C.M."/>
            <person name="Nierman W.C."/>
            <person name="Sogaard-Andersen L."/>
        </authorList>
    </citation>
    <scope>NUCLEOTIDE SEQUENCE [LARGE SCALE GENOMIC DNA]</scope>
    <source>
        <strain evidence="1 2">DW4/3-1</strain>
    </source>
</reference>
<evidence type="ECO:0000313" key="2">
    <source>
        <dbReference type="Proteomes" id="UP000001351"/>
    </source>
</evidence>
<name>E3FC94_STIAD</name>
<keyword evidence="2" id="KW-1185">Reference proteome</keyword>
<accession>E3FC94</accession>
<dbReference type="AlphaFoldDB" id="E3FC94"/>
<organism evidence="1 2">
    <name type="scientific">Stigmatella aurantiaca (strain DW4/3-1)</name>
    <dbReference type="NCBI Taxonomy" id="378806"/>
    <lineage>
        <taxon>Bacteria</taxon>
        <taxon>Pseudomonadati</taxon>
        <taxon>Myxococcota</taxon>
        <taxon>Myxococcia</taxon>
        <taxon>Myxococcales</taxon>
        <taxon>Cystobacterineae</taxon>
        <taxon>Archangiaceae</taxon>
        <taxon>Stigmatella</taxon>
    </lineage>
</organism>
<sequence length="146" mass="15536">MSREASTSTKVSLPRAEAGSLLDSLQEELSSVDVIRPEMKRMTDATTTNSQGALEATRVIPSTARIRAISWLVSGAYAQLHKSPSMRMRLSVTRGSAQYLSVGGASTVQWVDFVAPETGSYAITIQRTFNSGVGDVALALSVGEVV</sequence>
<dbReference type="Proteomes" id="UP000001351">
    <property type="component" value="Chromosome"/>
</dbReference>
<evidence type="ECO:0000313" key="1">
    <source>
        <dbReference type="EMBL" id="ADO70017.1"/>
    </source>
</evidence>
<dbReference type="HOGENOM" id="CLU_1776326_0_0_7"/>
<protein>
    <submittedName>
        <fullName evidence="1">Uncharacterized protein</fullName>
    </submittedName>
</protein>
<proteinExistence type="predicted"/>
<gene>
    <name evidence="1" type="ordered locus">STAUR_2213</name>
</gene>
<dbReference type="KEGG" id="sur:STAUR_2213"/>
<dbReference type="EMBL" id="CP002271">
    <property type="protein sequence ID" value="ADO70017.1"/>
    <property type="molecule type" value="Genomic_DNA"/>
</dbReference>